<organism evidence="2 3">
    <name type="scientific">Septoria linicola</name>
    <dbReference type="NCBI Taxonomy" id="215465"/>
    <lineage>
        <taxon>Eukaryota</taxon>
        <taxon>Fungi</taxon>
        <taxon>Dikarya</taxon>
        <taxon>Ascomycota</taxon>
        <taxon>Pezizomycotina</taxon>
        <taxon>Dothideomycetes</taxon>
        <taxon>Dothideomycetidae</taxon>
        <taxon>Mycosphaerellales</taxon>
        <taxon>Mycosphaerellaceae</taxon>
        <taxon>Septoria</taxon>
    </lineage>
</organism>
<dbReference type="Proteomes" id="UP001056384">
    <property type="component" value="Chromosome 1"/>
</dbReference>
<protein>
    <submittedName>
        <fullName evidence="2">Uncharacterized protein</fullName>
    </submittedName>
</protein>
<evidence type="ECO:0000313" key="2">
    <source>
        <dbReference type="EMBL" id="USW48574.1"/>
    </source>
</evidence>
<keyword evidence="3" id="KW-1185">Reference proteome</keyword>
<proteinExistence type="predicted"/>
<reference evidence="2" key="1">
    <citation type="submission" date="2022-06" db="EMBL/GenBank/DDBJ databases">
        <title>Complete genome sequences of two strains of the flax pathogen Septoria linicola.</title>
        <authorList>
            <person name="Lapalu N."/>
            <person name="Simon A."/>
            <person name="Demenou B."/>
            <person name="Paumier D."/>
            <person name="Guillot M.-P."/>
            <person name="Gout L."/>
            <person name="Valade R."/>
        </authorList>
    </citation>
    <scope>NUCLEOTIDE SEQUENCE</scope>
    <source>
        <strain evidence="2">SE15195</strain>
    </source>
</reference>
<accession>A0A9Q9AFN3</accession>
<evidence type="ECO:0000256" key="1">
    <source>
        <dbReference type="SAM" id="MobiDB-lite"/>
    </source>
</evidence>
<dbReference type="EMBL" id="CP099418">
    <property type="protein sequence ID" value="USW48574.1"/>
    <property type="molecule type" value="Genomic_DNA"/>
</dbReference>
<feature type="region of interest" description="Disordered" evidence="1">
    <location>
        <begin position="1"/>
        <end position="55"/>
    </location>
</feature>
<evidence type="ECO:0000313" key="3">
    <source>
        <dbReference type="Proteomes" id="UP001056384"/>
    </source>
</evidence>
<gene>
    <name evidence="2" type="ORF">Slin15195_G018930</name>
</gene>
<name>A0A9Q9AFN3_9PEZI</name>
<dbReference type="AlphaFoldDB" id="A0A9Q9AFN3"/>
<sequence length="278" mass="31012">MPKVKKGGVAAASKPKAGRLSPMPKPNSGRAMSPEKSPSARSPKPPTNAVAAPVEPRLSSLSREALARIFDIVFSSTPTALIASKKSIQKRVLPPPPALLRVCKEIHRKLINHYYSSTEFFIQHHESNSILCRLPVWLESIGKIRAELLRSVHIAPAREVELKGTDVVARMTERCELARATLARGVYWESHSTKSKGITLARGVLKTRFRVVSRVKWVTQRALWMLDGPGEISKLPVIDEWTADPDELLRQWKAEWSNTFGTTFKWPPPASGDVTFQR</sequence>